<evidence type="ECO:0000256" key="11">
    <source>
        <dbReference type="RuleBase" id="RU363058"/>
    </source>
</evidence>
<comment type="caution">
    <text evidence="12">The sequence shown here is derived from an EMBL/GenBank/DDBJ whole genome shotgun (WGS) entry which is preliminary data.</text>
</comment>
<comment type="catalytic activity">
    <reaction evidence="10">
        <text>phosphate(in) + H(+)(in) = phosphate(out) + H(+)(out)</text>
        <dbReference type="Rhea" id="RHEA:29939"/>
        <dbReference type="ChEBI" id="CHEBI:15378"/>
        <dbReference type="ChEBI" id="CHEBI:43474"/>
    </reaction>
</comment>
<evidence type="ECO:0000256" key="3">
    <source>
        <dbReference type="ARBA" id="ARBA00022448"/>
    </source>
</evidence>
<keyword evidence="5 11" id="KW-0592">Phosphate transport</keyword>
<dbReference type="GO" id="GO:0005315">
    <property type="term" value="F:phosphate transmembrane transporter activity"/>
    <property type="evidence" value="ECO:0007669"/>
    <property type="project" value="InterPro"/>
</dbReference>
<feature type="transmembrane region" description="Helical" evidence="11">
    <location>
        <begin position="116"/>
        <end position="134"/>
    </location>
</feature>
<dbReference type="Proteomes" id="UP000283523">
    <property type="component" value="Unassembled WGS sequence"/>
</dbReference>
<dbReference type="GO" id="GO:0005886">
    <property type="term" value="C:plasma membrane"/>
    <property type="evidence" value="ECO:0007669"/>
    <property type="project" value="UniProtKB-SubCell"/>
</dbReference>
<evidence type="ECO:0000256" key="4">
    <source>
        <dbReference type="ARBA" id="ARBA00022475"/>
    </source>
</evidence>
<feature type="transmembrane region" description="Helical" evidence="11">
    <location>
        <begin position="197"/>
        <end position="215"/>
    </location>
</feature>
<dbReference type="PANTHER" id="PTHR11101">
    <property type="entry name" value="PHOSPHATE TRANSPORTER"/>
    <property type="match status" value="1"/>
</dbReference>
<dbReference type="Pfam" id="PF01384">
    <property type="entry name" value="PHO4"/>
    <property type="match status" value="1"/>
</dbReference>
<protein>
    <recommendedName>
        <fullName evidence="11">Phosphate transporter</fullName>
    </recommendedName>
</protein>
<dbReference type="OrthoDB" id="9779554at2"/>
<keyword evidence="3 11" id="KW-0813">Transport</keyword>
<evidence type="ECO:0000256" key="7">
    <source>
        <dbReference type="ARBA" id="ARBA00022847"/>
    </source>
</evidence>
<keyword evidence="4" id="KW-1003">Cell membrane</keyword>
<keyword evidence="7" id="KW-0769">Symport</keyword>
<feature type="transmembrane region" description="Helical" evidence="11">
    <location>
        <begin position="51"/>
        <end position="78"/>
    </location>
</feature>
<evidence type="ECO:0000313" key="12">
    <source>
        <dbReference type="EMBL" id="RIV27441.1"/>
    </source>
</evidence>
<name>A0A418MJD0_9BACT</name>
<keyword evidence="6 11" id="KW-0812">Transmembrane</keyword>
<dbReference type="PANTHER" id="PTHR11101:SF65">
    <property type="entry name" value="LOW-AFFINITY INORGANIC PHOSPHATE TRANSPORTER PITA-RELATED"/>
    <property type="match status" value="1"/>
</dbReference>
<evidence type="ECO:0000256" key="10">
    <source>
        <dbReference type="ARBA" id="ARBA00047348"/>
    </source>
</evidence>
<evidence type="ECO:0000256" key="5">
    <source>
        <dbReference type="ARBA" id="ARBA00022592"/>
    </source>
</evidence>
<sequence length="473" mass="51277">MFGLETDVFLLLFLSLFAACAFEFVNGFHDTANAVATVIYTNSLKPTVAVVWSGICNFAGVLLGGIGVAMGIVNLLPVELLVDQNVYHSIAMVLALLISAIIWNLGTWYFGLPSSSSHTLIGSILGVGLAFSTLPENTEGSAVNWEKAIETGQALLLSPLLGFSLAIVLMFLLRRSVPEEAKDQLFKEPKKHMLPPSWIRGILITTCSLVSFFHGSNDGQKGVGLVMLILIGIVPFQFAVKSDVDPRSMQTNIAGIEQTIGALNPSQLSPANQTRLAHTRTELAELRSMLSGNLPDNQIPQEQRMQVRRDLLLINSNMNKIAEDEGANLSSNQLSVLKTSLSEENGLRRFTDYAPFWVILMIALSLGLGTMIGWRRIVVTVGEKIGKQHLTYAQGASAELVAASMIGLASWAKLPVSTTHVLSSGIAGSMVANRGIKNLQAGTVRNIALAWVLTLPVSILLSFTLYIFFRWLL</sequence>
<accession>A0A418MJD0</accession>
<dbReference type="EMBL" id="QXED01000001">
    <property type="protein sequence ID" value="RIV27441.1"/>
    <property type="molecule type" value="Genomic_DNA"/>
</dbReference>
<comment type="subcellular location">
    <subcellularLocation>
        <location evidence="1">Cell membrane</location>
        <topology evidence="1">Multi-pass membrane protein</topology>
    </subcellularLocation>
    <subcellularLocation>
        <location evidence="11">Membrane</location>
        <topology evidence="11">Multi-pass membrane protein</topology>
    </subcellularLocation>
</comment>
<dbReference type="RefSeq" id="WP_119666292.1">
    <property type="nucleotide sequence ID" value="NZ_QXED01000001.1"/>
</dbReference>
<dbReference type="GO" id="GO:0015293">
    <property type="term" value="F:symporter activity"/>
    <property type="evidence" value="ECO:0007669"/>
    <property type="project" value="UniProtKB-KW"/>
</dbReference>
<organism evidence="12 13">
    <name type="scientific">Fibrisoma montanum</name>
    <dbReference type="NCBI Taxonomy" id="2305895"/>
    <lineage>
        <taxon>Bacteria</taxon>
        <taxon>Pseudomonadati</taxon>
        <taxon>Bacteroidota</taxon>
        <taxon>Cytophagia</taxon>
        <taxon>Cytophagales</taxon>
        <taxon>Spirosomataceae</taxon>
        <taxon>Fibrisoma</taxon>
    </lineage>
</organism>
<dbReference type="InterPro" id="IPR001204">
    <property type="entry name" value="Phos_transporter"/>
</dbReference>
<reference evidence="12 13" key="1">
    <citation type="submission" date="2018-08" db="EMBL/GenBank/DDBJ databases">
        <title>Fibrisoma montanum sp. nov., isolated from Danxia mountain soil.</title>
        <authorList>
            <person name="Huang Y."/>
        </authorList>
    </citation>
    <scope>NUCLEOTIDE SEQUENCE [LARGE SCALE GENOMIC DNA]</scope>
    <source>
        <strain evidence="12 13">HYT19</strain>
    </source>
</reference>
<dbReference type="AlphaFoldDB" id="A0A418MJD0"/>
<keyword evidence="13" id="KW-1185">Reference proteome</keyword>
<proteinExistence type="inferred from homology"/>
<evidence type="ECO:0000256" key="9">
    <source>
        <dbReference type="ARBA" id="ARBA00023136"/>
    </source>
</evidence>
<evidence type="ECO:0000256" key="6">
    <source>
        <dbReference type="ARBA" id="ARBA00022692"/>
    </source>
</evidence>
<keyword evidence="8 11" id="KW-1133">Transmembrane helix</keyword>
<dbReference type="GO" id="GO:0035435">
    <property type="term" value="P:phosphate ion transmembrane transport"/>
    <property type="evidence" value="ECO:0007669"/>
    <property type="project" value="TreeGrafter"/>
</dbReference>
<feature type="transmembrane region" description="Helical" evidence="11">
    <location>
        <begin position="155"/>
        <end position="177"/>
    </location>
</feature>
<comment type="similarity">
    <text evidence="2">Belongs to the inorganic phosphate transporter (PiT) (TC 2.A.20) family. Pit subfamily.</text>
</comment>
<feature type="transmembrane region" description="Helical" evidence="11">
    <location>
        <begin position="356"/>
        <end position="378"/>
    </location>
</feature>
<evidence type="ECO:0000256" key="8">
    <source>
        <dbReference type="ARBA" id="ARBA00022989"/>
    </source>
</evidence>
<feature type="transmembrane region" description="Helical" evidence="11">
    <location>
        <begin position="90"/>
        <end position="110"/>
    </location>
</feature>
<evidence type="ECO:0000256" key="2">
    <source>
        <dbReference type="ARBA" id="ARBA00005342"/>
    </source>
</evidence>
<keyword evidence="9 11" id="KW-0472">Membrane</keyword>
<feature type="transmembrane region" description="Helical" evidence="11">
    <location>
        <begin position="448"/>
        <end position="469"/>
    </location>
</feature>
<feature type="transmembrane region" description="Helical" evidence="11">
    <location>
        <begin position="222"/>
        <end position="240"/>
    </location>
</feature>
<gene>
    <name evidence="12" type="ORF">DYU11_03810</name>
</gene>
<evidence type="ECO:0000256" key="1">
    <source>
        <dbReference type="ARBA" id="ARBA00004651"/>
    </source>
</evidence>
<evidence type="ECO:0000313" key="13">
    <source>
        <dbReference type="Proteomes" id="UP000283523"/>
    </source>
</evidence>